<keyword evidence="6" id="KW-0443">Lipid metabolism</keyword>
<dbReference type="GO" id="GO:0019432">
    <property type="term" value="P:triglyceride biosynthetic process"/>
    <property type="evidence" value="ECO:0007669"/>
    <property type="project" value="UniProtKB-UniPathway"/>
</dbReference>
<keyword evidence="5" id="KW-0808">Transferase</keyword>
<evidence type="ECO:0000259" key="10">
    <source>
        <dbReference type="Pfam" id="PF03007"/>
    </source>
</evidence>
<feature type="domain" description="O-acyltransferase WSD1 C-terminal" evidence="11">
    <location>
        <begin position="313"/>
        <end position="458"/>
    </location>
</feature>
<reference evidence="12" key="1">
    <citation type="submission" date="2020-05" db="EMBL/GenBank/DDBJ databases">
        <authorList>
            <person name="Chiriac C."/>
            <person name="Salcher M."/>
            <person name="Ghai R."/>
            <person name="Kavagutti S V."/>
        </authorList>
    </citation>
    <scope>NUCLEOTIDE SEQUENCE</scope>
</reference>
<dbReference type="InterPro" id="IPR014292">
    <property type="entry name" value="Acyl_transf_WS/DGAT"/>
</dbReference>
<evidence type="ECO:0000256" key="8">
    <source>
        <dbReference type="ARBA" id="ARBA00048109"/>
    </source>
</evidence>
<proteinExistence type="predicted"/>
<evidence type="ECO:0000256" key="5">
    <source>
        <dbReference type="ARBA" id="ARBA00022679"/>
    </source>
</evidence>
<feature type="compositionally biased region" description="Low complexity" evidence="9">
    <location>
        <begin position="483"/>
        <end position="507"/>
    </location>
</feature>
<dbReference type="GO" id="GO:0004144">
    <property type="term" value="F:diacylglycerol O-acyltransferase activity"/>
    <property type="evidence" value="ECO:0007669"/>
    <property type="project" value="UniProtKB-EC"/>
</dbReference>
<keyword evidence="7" id="KW-0012">Acyltransferase</keyword>
<dbReference type="InterPro" id="IPR004255">
    <property type="entry name" value="O-acyltransferase_WSD1_N"/>
</dbReference>
<accession>A0A6J6TGG5</accession>
<dbReference type="PANTHER" id="PTHR31650:SF1">
    <property type="entry name" value="WAX ESTER SYNTHASE_DIACYLGLYCEROL ACYLTRANSFERASE 4-RELATED"/>
    <property type="match status" value="1"/>
</dbReference>
<evidence type="ECO:0000256" key="3">
    <source>
        <dbReference type="ARBA" id="ARBA00013244"/>
    </source>
</evidence>
<dbReference type="EMBL" id="CAEZYQ010000012">
    <property type="protein sequence ID" value="CAB4746280.1"/>
    <property type="molecule type" value="Genomic_DNA"/>
</dbReference>
<dbReference type="GO" id="GO:0005886">
    <property type="term" value="C:plasma membrane"/>
    <property type="evidence" value="ECO:0007669"/>
    <property type="project" value="TreeGrafter"/>
</dbReference>
<comment type="pathway">
    <text evidence="1">Glycerolipid metabolism; triacylglycerol biosynthesis.</text>
</comment>
<feature type="compositionally biased region" description="Basic residues" evidence="9">
    <location>
        <begin position="468"/>
        <end position="482"/>
    </location>
</feature>
<feature type="compositionally biased region" description="Gly residues" evidence="9">
    <location>
        <begin position="508"/>
        <end position="519"/>
    </location>
</feature>
<comment type="pathway">
    <text evidence="2">Lipid metabolism.</text>
</comment>
<dbReference type="InterPro" id="IPR045034">
    <property type="entry name" value="O-acyltransferase_WSD1-like"/>
</dbReference>
<organism evidence="12">
    <name type="scientific">freshwater metagenome</name>
    <dbReference type="NCBI Taxonomy" id="449393"/>
    <lineage>
        <taxon>unclassified sequences</taxon>
        <taxon>metagenomes</taxon>
        <taxon>ecological metagenomes</taxon>
    </lineage>
</organism>
<dbReference type="UniPathway" id="UPA00282"/>
<evidence type="ECO:0000256" key="1">
    <source>
        <dbReference type="ARBA" id="ARBA00004771"/>
    </source>
</evidence>
<dbReference type="NCBIfam" id="TIGR02946">
    <property type="entry name" value="acyl_WS_DGAT"/>
    <property type="match status" value="1"/>
</dbReference>
<evidence type="ECO:0000313" key="12">
    <source>
        <dbReference type="EMBL" id="CAB4746280.1"/>
    </source>
</evidence>
<dbReference type="Pfam" id="PF06974">
    <property type="entry name" value="WS_DGAT_C"/>
    <property type="match status" value="1"/>
</dbReference>
<dbReference type="SUPFAM" id="SSF52777">
    <property type="entry name" value="CoA-dependent acyltransferases"/>
    <property type="match status" value="1"/>
</dbReference>
<evidence type="ECO:0000256" key="6">
    <source>
        <dbReference type="ARBA" id="ARBA00023098"/>
    </source>
</evidence>
<feature type="domain" description="O-acyltransferase WSD1-like N-terminal" evidence="10">
    <location>
        <begin position="5"/>
        <end position="269"/>
    </location>
</feature>
<dbReference type="GO" id="GO:0071731">
    <property type="term" value="P:response to nitric oxide"/>
    <property type="evidence" value="ECO:0007669"/>
    <property type="project" value="TreeGrafter"/>
</dbReference>
<dbReference type="PANTHER" id="PTHR31650">
    <property type="entry name" value="O-ACYLTRANSFERASE (WSD1-LIKE) FAMILY PROTEIN"/>
    <property type="match status" value="1"/>
</dbReference>
<evidence type="ECO:0000256" key="9">
    <source>
        <dbReference type="SAM" id="MobiDB-lite"/>
    </source>
</evidence>
<evidence type="ECO:0000256" key="7">
    <source>
        <dbReference type="ARBA" id="ARBA00023315"/>
    </source>
</evidence>
<dbReference type="GO" id="GO:0001666">
    <property type="term" value="P:response to hypoxia"/>
    <property type="evidence" value="ECO:0007669"/>
    <property type="project" value="TreeGrafter"/>
</dbReference>
<gene>
    <name evidence="12" type="ORF">UFOPK2761_01678</name>
</gene>
<evidence type="ECO:0000256" key="2">
    <source>
        <dbReference type="ARBA" id="ARBA00005189"/>
    </source>
</evidence>
<sequence>MSERLRPRDLAFLAEESPSTPMHNATVEIFDPGDSGFDYDRLVELIEDRISFVPRYRQRIQRVPGRLANPVWVDDPHFDLGYHVRRSALPRPGSLEQLQELVARIVSRPLDRSKPLWEVYFVEGLAGGRVAMLSKSHQALVDGVATVDLGQVLLDVGKEPKSLGGDLWAPRRLPSPGTLAVGAVRDTLRDPHVAADTVRTRATSLLRVADAAAETTGRVVGGLTGRRSVREGPLVGTHGQQRRVISVFTDLADHRAIRDVHGGTVNDVILATITGGLRGWLMTRHESLAGLRRIRAVVPVSVIDSELEATSLGSQIAAHFVDLPIGEPSPVVRLHQVSYSFKVHKETGRGVAANRLAGIAGFAPATFHAIGSRVAAAEVGRGMQLSVTNVPGPQSPLYAAGARMEATFPVPPLPPHHLLAIGVTSYDGGVAYGITADRDAVPDADVLGQCLTEALAELLDTASGSRPRVPRGRRKPAARKASAKQPSKQPAKQAAKPAARTTSPRPTGGSGRSTGGRKP</sequence>
<protein>
    <recommendedName>
        <fullName evidence="3">diacylglycerol O-acyltransferase</fullName>
        <ecNumber evidence="3">2.3.1.20</ecNumber>
    </recommendedName>
</protein>
<keyword evidence="4" id="KW-0444">Lipid biosynthesis</keyword>
<dbReference type="GO" id="GO:0051701">
    <property type="term" value="P:biological process involved in interaction with host"/>
    <property type="evidence" value="ECO:0007669"/>
    <property type="project" value="TreeGrafter"/>
</dbReference>
<dbReference type="AlphaFoldDB" id="A0A6J6TGG5"/>
<comment type="catalytic activity">
    <reaction evidence="8">
        <text>an acyl-CoA + a 1,2-diacyl-sn-glycerol = a triacyl-sn-glycerol + CoA</text>
        <dbReference type="Rhea" id="RHEA:10868"/>
        <dbReference type="ChEBI" id="CHEBI:17815"/>
        <dbReference type="ChEBI" id="CHEBI:57287"/>
        <dbReference type="ChEBI" id="CHEBI:58342"/>
        <dbReference type="ChEBI" id="CHEBI:64615"/>
        <dbReference type="EC" id="2.3.1.20"/>
    </reaction>
</comment>
<dbReference type="EC" id="2.3.1.20" evidence="3"/>
<evidence type="ECO:0000259" key="11">
    <source>
        <dbReference type="Pfam" id="PF06974"/>
    </source>
</evidence>
<dbReference type="InterPro" id="IPR009721">
    <property type="entry name" value="O-acyltransferase_WSD1_C"/>
</dbReference>
<feature type="region of interest" description="Disordered" evidence="9">
    <location>
        <begin position="462"/>
        <end position="519"/>
    </location>
</feature>
<evidence type="ECO:0000256" key="4">
    <source>
        <dbReference type="ARBA" id="ARBA00022516"/>
    </source>
</evidence>
<name>A0A6J6TGG5_9ZZZZ</name>
<dbReference type="Pfam" id="PF03007">
    <property type="entry name" value="WS_DGAT_cat"/>
    <property type="match status" value="1"/>
</dbReference>